<dbReference type="KEGG" id="aswu:HUW51_09010"/>
<dbReference type="InterPro" id="IPR010982">
    <property type="entry name" value="Lambda_DNA-bd_dom_sf"/>
</dbReference>
<dbReference type="AlphaFoldDB" id="A0A7G7GF44"/>
<keyword evidence="6" id="KW-1185">Reference proteome</keyword>
<keyword evidence="1" id="KW-0805">Transcription regulation</keyword>
<evidence type="ECO:0000259" key="4">
    <source>
        <dbReference type="PROSITE" id="PS50932"/>
    </source>
</evidence>
<dbReference type="SMART" id="SM00354">
    <property type="entry name" value="HTH_LACI"/>
    <property type="match status" value="1"/>
</dbReference>
<dbReference type="InterPro" id="IPR025997">
    <property type="entry name" value="SBP_2_dom"/>
</dbReference>
<protein>
    <submittedName>
        <fullName evidence="5">Substrate-binding domain-containing protein</fullName>
    </submittedName>
</protein>
<evidence type="ECO:0000313" key="5">
    <source>
        <dbReference type="EMBL" id="QNF35778.1"/>
    </source>
</evidence>
<dbReference type="CDD" id="cd06307">
    <property type="entry name" value="PBP1_sugar_binding"/>
    <property type="match status" value="1"/>
</dbReference>
<gene>
    <name evidence="5" type="ORF">HUW51_09010</name>
</gene>
<dbReference type="InterPro" id="IPR028082">
    <property type="entry name" value="Peripla_BP_I"/>
</dbReference>
<proteinExistence type="predicted"/>
<dbReference type="GO" id="GO:0003700">
    <property type="term" value="F:DNA-binding transcription factor activity"/>
    <property type="evidence" value="ECO:0007669"/>
    <property type="project" value="TreeGrafter"/>
</dbReference>
<evidence type="ECO:0000313" key="6">
    <source>
        <dbReference type="Proteomes" id="UP000515237"/>
    </source>
</evidence>
<dbReference type="InterPro" id="IPR000843">
    <property type="entry name" value="HTH_LacI"/>
</dbReference>
<dbReference type="SUPFAM" id="SSF47413">
    <property type="entry name" value="lambda repressor-like DNA-binding domains"/>
    <property type="match status" value="1"/>
</dbReference>
<sequence>MHNKIVRIKDIAEKAQVSKGTVDRVLHNRGRVAEDVRQKILRIIEEMNYEPNLIARTLKSNRNFYLAALIPDPLIDPYWEAPKSGIEKAEKELKQYGIAVKPFIFNPYNIDSFLKKAAEATQSAPDGIILAPVFYREVLPFFEQWTQKEIPYVLFNTQIQDSTPLSYIGQDSYQSGFLAAKMLHYGLPDPCTVLVAHINEDIPNSAHLITKEKGFTDYFLQENLKNRYTVARQELSNPNSLAFTEQLAQLRKEHPNLKGIYVTNSKAYEIAFYLEKHRLTNIKLIGYDLLPKNIQYLEDGVINFIINQNPKGQGYWSIYQLSDFLVFKKDINPIKYLPLDIITKENLSYYIDAE</sequence>
<dbReference type="Gene3D" id="3.40.50.2300">
    <property type="match status" value="2"/>
</dbReference>
<dbReference type="PROSITE" id="PS00356">
    <property type="entry name" value="HTH_LACI_1"/>
    <property type="match status" value="1"/>
</dbReference>
<organism evidence="5 6">
    <name type="scientific">Adhaeribacter swui</name>
    <dbReference type="NCBI Taxonomy" id="2086471"/>
    <lineage>
        <taxon>Bacteria</taxon>
        <taxon>Pseudomonadati</taxon>
        <taxon>Bacteroidota</taxon>
        <taxon>Cytophagia</taxon>
        <taxon>Cytophagales</taxon>
        <taxon>Hymenobacteraceae</taxon>
        <taxon>Adhaeribacter</taxon>
    </lineage>
</organism>
<dbReference type="PROSITE" id="PS50932">
    <property type="entry name" value="HTH_LACI_2"/>
    <property type="match status" value="1"/>
</dbReference>
<dbReference type="Gene3D" id="1.10.260.40">
    <property type="entry name" value="lambda repressor-like DNA-binding domains"/>
    <property type="match status" value="1"/>
</dbReference>
<keyword evidence="2" id="KW-0238">DNA-binding</keyword>
<dbReference type="SUPFAM" id="SSF53822">
    <property type="entry name" value="Periplasmic binding protein-like I"/>
    <property type="match status" value="1"/>
</dbReference>
<dbReference type="Pfam" id="PF13407">
    <property type="entry name" value="Peripla_BP_4"/>
    <property type="match status" value="1"/>
</dbReference>
<feature type="domain" description="HTH lacI-type" evidence="4">
    <location>
        <begin position="6"/>
        <end position="60"/>
    </location>
</feature>
<evidence type="ECO:0000256" key="3">
    <source>
        <dbReference type="ARBA" id="ARBA00023163"/>
    </source>
</evidence>
<dbReference type="Proteomes" id="UP000515237">
    <property type="component" value="Chromosome"/>
</dbReference>
<dbReference type="GO" id="GO:0000976">
    <property type="term" value="F:transcription cis-regulatory region binding"/>
    <property type="evidence" value="ECO:0007669"/>
    <property type="project" value="TreeGrafter"/>
</dbReference>
<dbReference type="CDD" id="cd01392">
    <property type="entry name" value="HTH_LacI"/>
    <property type="match status" value="1"/>
</dbReference>
<reference evidence="5 6" key="1">
    <citation type="journal article" date="2018" name="Int. J. Syst. Evol. Microbiol.">
        <title>Adhaeribacter swui sp. nov., isolated from wet mud.</title>
        <authorList>
            <person name="Kim D.U."/>
            <person name="Kim K.W."/>
            <person name="Kang M.S."/>
            <person name="Kim J.Y."/>
            <person name="Jang J.H."/>
            <person name="Kim M.K."/>
        </authorList>
    </citation>
    <scope>NUCLEOTIDE SEQUENCE [LARGE SCALE GENOMIC DNA]</scope>
    <source>
        <strain evidence="5 6">KCTC 52873</strain>
    </source>
</reference>
<evidence type="ECO:0000256" key="1">
    <source>
        <dbReference type="ARBA" id="ARBA00023015"/>
    </source>
</evidence>
<dbReference type="PANTHER" id="PTHR30146:SF144">
    <property type="entry name" value="LACI-FAMILY TRANSCRIPTION REGULATOR"/>
    <property type="match status" value="1"/>
</dbReference>
<accession>A0A7G7GF44</accession>
<evidence type="ECO:0000256" key="2">
    <source>
        <dbReference type="ARBA" id="ARBA00023125"/>
    </source>
</evidence>
<keyword evidence="3" id="KW-0804">Transcription</keyword>
<dbReference type="Pfam" id="PF00356">
    <property type="entry name" value="LacI"/>
    <property type="match status" value="1"/>
</dbReference>
<dbReference type="EMBL" id="CP055156">
    <property type="protein sequence ID" value="QNF35778.1"/>
    <property type="molecule type" value="Genomic_DNA"/>
</dbReference>
<dbReference type="PANTHER" id="PTHR30146">
    <property type="entry name" value="LACI-RELATED TRANSCRIPTIONAL REPRESSOR"/>
    <property type="match status" value="1"/>
</dbReference>
<name>A0A7G7GF44_9BACT</name>